<dbReference type="InterPro" id="IPR013221">
    <property type="entry name" value="Mur_ligase_cen"/>
</dbReference>
<dbReference type="PANTHER" id="PTHR11136:SF0">
    <property type="entry name" value="DIHYDROFOLATE SYNTHETASE-RELATED"/>
    <property type="match status" value="1"/>
</dbReference>
<keyword evidence="13" id="KW-1185">Reference proteome</keyword>
<organism evidence="12 13">
    <name type="scientific">Sporosarcina quadrami</name>
    <dbReference type="NCBI Taxonomy" id="2762234"/>
    <lineage>
        <taxon>Bacteria</taxon>
        <taxon>Bacillati</taxon>
        <taxon>Bacillota</taxon>
        <taxon>Bacilli</taxon>
        <taxon>Bacillales</taxon>
        <taxon>Caryophanaceae</taxon>
        <taxon>Sporosarcina</taxon>
    </lineage>
</organism>
<name>A0ABR8U4P7_9BACL</name>
<feature type="domain" description="Mur ligase central" evidence="11">
    <location>
        <begin position="46"/>
        <end position="257"/>
    </location>
</feature>
<evidence type="ECO:0000256" key="5">
    <source>
        <dbReference type="ARBA" id="ARBA00022741"/>
    </source>
</evidence>
<dbReference type="InterPro" id="IPR036615">
    <property type="entry name" value="Mur_ligase_C_dom_sf"/>
</dbReference>
<dbReference type="RefSeq" id="WP_191692665.1">
    <property type="nucleotide sequence ID" value="NZ_JACSQN010000001.1"/>
</dbReference>
<protein>
    <recommendedName>
        <fullName evidence="2">tetrahydrofolate synthase</fullName>
        <ecNumber evidence="2">6.3.2.17</ecNumber>
    </recommendedName>
    <alternativeName>
        <fullName evidence="8">Tetrahydrofolylpolyglutamate synthase</fullName>
    </alternativeName>
</protein>
<evidence type="ECO:0000259" key="11">
    <source>
        <dbReference type="Pfam" id="PF08245"/>
    </source>
</evidence>
<comment type="caution">
    <text evidence="12">The sequence shown here is derived from an EMBL/GenBank/DDBJ whole genome shotgun (WGS) entry which is preliminary data.</text>
</comment>
<dbReference type="PROSITE" id="PS01012">
    <property type="entry name" value="FOLYLPOLYGLU_SYNT_2"/>
    <property type="match status" value="1"/>
</dbReference>
<keyword evidence="6" id="KW-0067">ATP-binding</keyword>
<dbReference type="PIRSF" id="PIRSF001563">
    <property type="entry name" value="Folylpolyglu_synth"/>
    <property type="match status" value="1"/>
</dbReference>
<dbReference type="Gene3D" id="3.40.1190.10">
    <property type="entry name" value="Mur-like, catalytic domain"/>
    <property type="match status" value="1"/>
</dbReference>
<evidence type="ECO:0000256" key="8">
    <source>
        <dbReference type="ARBA" id="ARBA00030592"/>
    </source>
</evidence>
<evidence type="ECO:0000256" key="1">
    <source>
        <dbReference type="ARBA" id="ARBA00008276"/>
    </source>
</evidence>
<dbReference type="Gene3D" id="3.90.190.20">
    <property type="entry name" value="Mur ligase, C-terminal domain"/>
    <property type="match status" value="1"/>
</dbReference>
<dbReference type="InterPro" id="IPR001645">
    <property type="entry name" value="Folylpolyglutamate_synth"/>
</dbReference>
<comment type="similarity">
    <text evidence="1">Belongs to the folylpolyglutamate synthase family.</text>
</comment>
<dbReference type="Pfam" id="PF08245">
    <property type="entry name" value="Mur_ligase_M"/>
    <property type="match status" value="1"/>
</dbReference>
<sequence>MIPKFDEYKERFNIQSDDEIKPGLTSIQAALRKLGNPEQELRIIHVAGTNGKGSTIAFMENVLKEHGYTTGVFSSPAIVDVHDQIRPNGLPITSDELNNSFEQMSKAGLSGMLTDFELLTVAAFVTFERISPDYVLLECGMGGLLDSTNVVTPIVSVIPSIALDHVGFLGDDLGKIARHKAGIIKKGVPVVVGQLPEEANAVVRSKALDLNCELLQYGEDFWMRSNIFSSSELQLEIPTRRMKGPHQAMNAAIAIEALIKSGISLGHEYIIKGISEASLPYRFQEISQGVYVDGAHNPAAAKMLAETIRTEFPGEKVDFVIGMLNTKDIQATLDELIPVANSFTFVSFPHPQAAKAIDLYKSCQYNRKKMTNSYDDTILLNREVNSKKIVAGSLYLISGLLN</sequence>
<evidence type="ECO:0000256" key="4">
    <source>
        <dbReference type="ARBA" id="ARBA00022723"/>
    </source>
</evidence>
<reference evidence="12 13" key="1">
    <citation type="submission" date="2020-08" db="EMBL/GenBank/DDBJ databases">
        <title>A Genomic Blueprint of the Chicken Gut Microbiome.</title>
        <authorList>
            <person name="Gilroy R."/>
            <person name="Ravi A."/>
            <person name="Getino M."/>
            <person name="Pursley I."/>
            <person name="Horton D.L."/>
            <person name="Alikhan N.-F."/>
            <person name="Baker D."/>
            <person name="Gharbi K."/>
            <person name="Hall N."/>
            <person name="Watson M."/>
            <person name="Adriaenssens E.M."/>
            <person name="Foster-Nyarko E."/>
            <person name="Jarju S."/>
            <person name="Secka A."/>
            <person name="Antonio M."/>
            <person name="Oren A."/>
            <person name="Chaudhuri R."/>
            <person name="La Ragione R.M."/>
            <person name="Hildebrand F."/>
            <person name="Pallen M.J."/>
        </authorList>
    </citation>
    <scope>NUCLEOTIDE SEQUENCE [LARGE SCALE GENOMIC DNA]</scope>
    <source>
        <strain evidence="12 13">Sa2YVA2</strain>
    </source>
</reference>
<dbReference type="InterPro" id="IPR004101">
    <property type="entry name" value="Mur_ligase_C"/>
</dbReference>
<evidence type="ECO:0000313" key="12">
    <source>
        <dbReference type="EMBL" id="MBD7983017.1"/>
    </source>
</evidence>
<dbReference type="SUPFAM" id="SSF53623">
    <property type="entry name" value="MurD-like peptide ligases, catalytic domain"/>
    <property type="match status" value="1"/>
</dbReference>
<evidence type="ECO:0000259" key="10">
    <source>
        <dbReference type="Pfam" id="PF02875"/>
    </source>
</evidence>
<dbReference type="EMBL" id="JACSQN010000001">
    <property type="protein sequence ID" value="MBD7983017.1"/>
    <property type="molecule type" value="Genomic_DNA"/>
</dbReference>
<feature type="domain" description="Mur ligase C-terminal" evidence="10">
    <location>
        <begin position="282"/>
        <end position="366"/>
    </location>
</feature>
<dbReference type="SUPFAM" id="SSF53244">
    <property type="entry name" value="MurD-like peptide ligases, peptide-binding domain"/>
    <property type="match status" value="1"/>
</dbReference>
<comment type="catalytic activity">
    <reaction evidence="9">
        <text>(6S)-5,6,7,8-tetrahydrofolyl-(gamma-L-Glu)(n) + L-glutamate + ATP = (6S)-5,6,7,8-tetrahydrofolyl-(gamma-L-Glu)(n+1) + ADP + phosphate + H(+)</text>
        <dbReference type="Rhea" id="RHEA:10580"/>
        <dbReference type="Rhea" id="RHEA-COMP:14738"/>
        <dbReference type="Rhea" id="RHEA-COMP:14740"/>
        <dbReference type="ChEBI" id="CHEBI:15378"/>
        <dbReference type="ChEBI" id="CHEBI:29985"/>
        <dbReference type="ChEBI" id="CHEBI:30616"/>
        <dbReference type="ChEBI" id="CHEBI:43474"/>
        <dbReference type="ChEBI" id="CHEBI:141005"/>
        <dbReference type="ChEBI" id="CHEBI:456216"/>
        <dbReference type="EC" id="6.3.2.17"/>
    </reaction>
</comment>
<dbReference type="Pfam" id="PF02875">
    <property type="entry name" value="Mur_ligase_C"/>
    <property type="match status" value="1"/>
</dbReference>
<keyword evidence="5" id="KW-0547">Nucleotide-binding</keyword>
<dbReference type="EC" id="6.3.2.17" evidence="2"/>
<proteinExistence type="inferred from homology"/>
<evidence type="ECO:0000313" key="13">
    <source>
        <dbReference type="Proteomes" id="UP000626786"/>
    </source>
</evidence>
<evidence type="ECO:0000256" key="3">
    <source>
        <dbReference type="ARBA" id="ARBA00022598"/>
    </source>
</evidence>
<dbReference type="Proteomes" id="UP000626786">
    <property type="component" value="Unassembled WGS sequence"/>
</dbReference>
<evidence type="ECO:0000256" key="9">
    <source>
        <dbReference type="ARBA" id="ARBA00047493"/>
    </source>
</evidence>
<dbReference type="NCBIfam" id="TIGR01499">
    <property type="entry name" value="folC"/>
    <property type="match status" value="1"/>
</dbReference>
<evidence type="ECO:0000256" key="7">
    <source>
        <dbReference type="ARBA" id="ARBA00022842"/>
    </source>
</evidence>
<gene>
    <name evidence="12" type="ORF">H9649_00375</name>
</gene>
<evidence type="ECO:0000256" key="6">
    <source>
        <dbReference type="ARBA" id="ARBA00022840"/>
    </source>
</evidence>
<dbReference type="InterPro" id="IPR036565">
    <property type="entry name" value="Mur-like_cat_sf"/>
</dbReference>
<dbReference type="PROSITE" id="PS01011">
    <property type="entry name" value="FOLYLPOLYGLU_SYNT_1"/>
    <property type="match status" value="1"/>
</dbReference>
<keyword evidence="7" id="KW-0460">Magnesium</keyword>
<evidence type="ECO:0000256" key="2">
    <source>
        <dbReference type="ARBA" id="ARBA00013025"/>
    </source>
</evidence>
<accession>A0ABR8U4P7</accession>
<keyword evidence="3" id="KW-0436">Ligase</keyword>
<dbReference type="InterPro" id="IPR018109">
    <property type="entry name" value="Folylpolyglutamate_synth_CS"/>
</dbReference>
<dbReference type="PANTHER" id="PTHR11136">
    <property type="entry name" value="FOLYLPOLYGLUTAMATE SYNTHASE-RELATED"/>
    <property type="match status" value="1"/>
</dbReference>
<keyword evidence="4" id="KW-0479">Metal-binding</keyword>